<evidence type="ECO:0000313" key="3">
    <source>
        <dbReference type="EMBL" id="CAG9316475.1"/>
    </source>
</evidence>
<dbReference type="PROSITE" id="PS50082">
    <property type="entry name" value="WD_REPEATS_2"/>
    <property type="match status" value="1"/>
</dbReference>
<gene>
    <name evidence="3" type="ORF">BSTOLATCC_MIC16587</name>
</gene>
<dbReference type="InterPro" id="IPR001680">
    <property type="entry name" value="WD40_rpt"/>
</dbReference>
<accession>A0AAU9INU3</accession>
<evidence type="ECO:0000313" key="4">
    <source>
        <dbReference type="Proteomes" id="UP001162131"/>
    </source>
</evidence>
<dbReference type="AlphaFoldDB" id="A0AAU9INU3"/>
<keyword evidence="1" id="KW-0853">WD repeat</keyword>
<keyword evidence="2" id="KW-1133">Transmembrane helix</keyword>
<evidence type="ECO:0000256" key="2">
    <source>
        <dbReference type="SAM" id="Phobius"/>
    </source>
</evidence>
<evidence type="ECO:0000256" key="1">
    <source>
        <dbReference type="PROSITE-ProRule" id="PRU00221"/>
    </source>
</evidence>
<feature type="transmembrane region" description="Helical" evidence="2">
    <location>
        <begin position="496"/>
        <end position="514"/>
    </location>
</feature>
<comment type="caution">
    <text evidence="3">The sequence shown here is derived from an EMBL/GenBank/DDBJ whole genome shotgun (WGS) entry which is preliminary data.</text>
</comment>
<dbReference type="InterPro" id="IPR015943">
    <property type="entry name" value="WD40/YVTN_repeat-like_dom_sf"/>
</dbReference>
<dbReference type="Gene3D" id="2.130.10.10">
    <property type="entry name" value="YVTN repeat-like/Quinoprotein amine dehydrogenase"/>
    <property type="match status" value="1"/>
</dbReference>
<reference evidence="3" key="1">
    <citation type="submission" date="2021-09" db="EMBL/GenBank/DDBJ databases">
        <authorList>
            <consortium name="AG Swart"/>
            <person name="Singh M."/>
            <person name="Singh A."/>
            <person name="Seah K."/>
            <person name="Emmerich C."/>
        </authorList>
    </citation>
    <scope>NUCLEOTIDE SEQUENCE</scope>
    <source>
        <strain evidence="3">ATCC30299</strain>
    </source>
</reference>
<dbReference type="SMART" id="SM00320">
    <property type="entry name" value="WD40"/>
    <property type="match status" value="3"/>
</dbReference>
<dbReference type="PANTHER" id="PTHR19879">
    <property type="entry name" value="TRANSCRIPTION INITIATION FACTOR TFIID"/>
    <property type="match status" value="1"/>
</dbReference>
<dbReference type="PANTHER" id="PTHR19879:SF9">
    <property type="entry name" value="TRANSCRIPTION INITIATION FACTOR TFIID SUBUNIT 5"/>
    <property type="match status" value="1"/>
</dbReference>
<dbReference type="PROSITE" id="PS50294">
    <property type="entry name" value="WD_REPEATS_REGION"/>
    <property type="match status" value="1"/>
</dbReference>
<protein>
    <submittedName>
        <fullName evidence="3">Uncharacterized protein</fullName>
    </submittedName>
</protein>
<dbReference type="SUPFAM" id="SSF50978">
    <property type="entry name" value="WD40 repeat-like"/>
    <property type="match status" value="1"/>
</dbReference>
<dbReference type="Pfam" id="PF00400">
    <property type="entry name" value="WD40"/>
    <property type="match status" value="1"/>
</dbReference>
<dbReference type="EMBL" id="CAJZBQ010000016">
    <property type="protein sequence ID" value="CAG9316475.1"/>
    <property type="molecule type" value="Genomic_DNA"/>
</dbReference>
<name>A0AAU9INU3_9CILI</name>
<dbReference type="Pfam" id="PF00805">
    <property type="entry name" value="Pentapeptide"/>
    <property type="match status" value="1"/>
</dbReference>
<feature type="repeat" description="WD" evidence="1">
    <location>
        <begin position="246"/>
        <end position="278"/>
    </location>
</feature>
<keyword evidence="4" id="KW-1185">Reference proteome</keyword>
<keyword evidence="2" id="KW-0812">Transmembrane</keyword>
<proteinExistence type="predicted"/>
<dbReference type="SUPFAM" id="SSF141571">
    <property type="entry name" value="Pentapeptide repeat-like"/>
    <property type="match status" value="1"/>
</dbReference>
<dbReference type="InterPro" id="IPR036322">
    <property type="entry name" value="WD40_repeat_dom_sf"/>
</dbReference>
<dbReference type="InterPro" id="IPR001646">
    <property type="entry name" value="5peptide_repeat"/>
</dbReference>
<dbReference type="Proteomes" id="UP001162131">
    <property type="component" value="Unassembled WGS sequence"/>
</dbReference>
<organism evidence="3 4">
    <name type="scientific">Blepharisma stoltei</name>
    <dbReference type="NCBI Taxonomy" id="1481888"/>
    <lineage>
        <taxon>Eukaryota</taxon>
        <taxon>Sar</taxon>
        <taxon>Alveolata</taxon>
        <taxon>Ciliophora</taxon>
        <taxon>Postciliodesmatophora</taxon>
        <taxon>Heterotrichea</taxon>
        <taxon>Heterotrichida</taxon>
        <taxon>Blepharismidae</taxon>
        <taxon>Blepharisma</taxon>
    </lineage>
</organism>
<keyword evidence="2" id="KW-0472">Membrane</keyword>
<sequence length="523" mass="60433">MDLILGTNCYWKSTSRKPRYKTIELYKSDKRTKNFFQQNFHPNAFLFRFFFFNQPFLITKRNLDFLIAKKCIDDLPSLKDISPLKESYFNKIDLKFISDFVKDSLTESLKEVLYSIILLSRTTDLVSLAASNAITFLNKPDFLFTDRDLSRISIPNADLSYGMLINTNFESSNLSGVNFSKSHIYDSNFRNCNMADTNFGEQAPIAELARAPDNLAFSPCWKFFATTDYEKIFLYSLETYQEIGSLIEHEEYVKYLLFSDNGNYLVSASSDSKIILWDTFTKLKLASFTGCRSTANFSPCNTYICLMQPGWNGKSFIYNINTGQIALEICNSIDIPQFSFFSCKSLITLYKNGTLVKWDLLKNQMENSIKSSCRYSAYYSASFCRKYLAINNIETSIFIYNVEKFELIQAIYIMSFNYFVFSNCGRYLTVKLRNNNIIVYDRKAQSKIFEICNKNDVMALAFAQLNYLVLGRTDGTLRAWKIDFDLDLNKKAVAKYGITAASFCLIASILLFQLKKDGFLYFF</sequence>
<dbReference type="Gene3D" id="2.160.20.80">
    <property type="entry name" value="E3 ubiquitin-protein ligase SopA"/>
    <property type="match status" value="1"/>
</dbReference>